<dbReference type="Proteomes" id="UP000447876">
    <property type="component" value="Unassembled WGS sequence"/>
</dbReference>
<protein>
    <submittedName>
        <fullName evidence="1">Uncharacterized protein</fullName>
    </submittedName>
</protein>
<accession>A0A7X2YYD5</accession>
<evidence type="ECO:0000313" key="2">
    <source>
        <dbReference type="Proteomes" id="UP000447876"/>
    </source>
</evidence>
<gene>
    <name evidence="1" type="ORF">GNP95_04330</name>
</gene>
<name>A0A7X2YYD5_9BACL</name>
<dbReference type="InterPro" id="IPR007612">
    <property type="entry name" value="LOR"/>
</dbReference>
<dbReference type="Pfam" id="PF04525">
    <property type="entry name" value="LOR"/>
    <property type="match status" value="1"/>
</dbReference>
<dbReference type="EMBL" id="WNZW01000001">
    <property type="protein sequence ID" value="MUG44226.1"/>
    <property type="molecule type" value="Genomic_DNA"/>
</dbReference>
<reference evidence="1 2" key="1">
    <citation type="submission" date="2019-11" db="EMBL/GenBank/DDBJ databases">
        <title>Draft genome sequences of five Paenibacillus species of dairy origin.</title>
        <authorList>
            <person name="Olajide A.M."/>
            <person name="Chen S."/>
            <person name="Lapointe G."/>
        </authorList>
    </citation>
    <scope>NUCLEOTIDE SEQUENCE [LARGE SCALE GENOMIC DNA]</scope>
    <source>
        <strain evidence="1 2">12CR55</strain>
    </source>
</reference>
<dbReference type="SUPFAM" id="SSF54518">
    <property type="entry name" value="Tubby C-terminal domain-like"/>
    <property type="match status" value="1"/>
</dbReference>
<comment type="caution">
    <text evidence="1">The sequence shown here is derived from an EMBL/GenBank/DDBJ whole genome shotgun (WGS) entry which is preliminary data.</text>
</comment>
<proteinExistence type="predicted"/>
<dbReference type="AlphaFoldDB" id="A0A7X2YYD5"/>
<evidence type="ECO:0000313" key="1">
    <source>
        <dbReference type="EMBL" id="MUG44226.1"/>
    </source>
</evidence>
<dbReference type="InterPro" id="IPR025659">
    <property type="entry name" value="Tubby-like_C"/>
</dbReference>
<sequence length="193" mass="22033">MDNKFSYDQYLVRQKIISILGARFHIYNANQELVMYSQMKAFKLKEDIRLYSDESMSEELLTIKARNVIDFSATYDVQDARTGEHVGSLRRKGFKSILKDEWIILNAGEAEIGRIKEDSRLLALLRRFLSSLIPQTYNVEINGSMVTTLKQNFNPFVTKINVDFSSDPSHTLDRRLGLAASVLLCAIDGKQSS</sequence>
<dbReference type="RefSeq" id="WP_330163261.1">
    <property type="nucleotide sequence ID" value="NZ_WNZW01000001.1"/>
</dbReference>
<organism evidence="1 2">
    <name type="scientific">Paenibacillus woosongensis</name>
    <dbReference type="NCBI Taxonomy" id="307580"/>
    <lineage>
        <taxon>Bacteria</taxon>
        <taxon>Bacillati</taxon>
        <taxon>Bacillota</taxon>
        <taxon>Bacilli</taxon>
        <taxon>Bacillales</taxon>
        <taxon>Paenibacillaceae</taxon>
        <taxon>Paenibacillus</taxon>
    </lineage>
</organism>